<keyword evidence="3 4" id="KW-0560">Oxidoreductase</keyword>
<dbReference type="Gene3D" id="3.40.50.720">
    <property type="entry name" value="NAD(P)-binding Rossmann-like Domain"/>
    <property type="match status" value="1"/>
</dbReference>
<dbReference type="InterPro" id="IPR029036">
    <property type="entry name" value="P5CR_dimer"/>
</dbReference>
<dbReference type="UniPathway" id="UPA00098">
    <property type="reaction ID" value="UER00361"/>
</dbReference>
<dbReference type="HOGENOM" id="CLU_042344_0_1_10"/>
<comment type="catalytic activity">
    <reaction evidence="4">
        <text>L-proline + NADP(+) = (S)-1-pyrroline-5-carboxylate + NADPH + 2 H(+)</text>
        <dbReference type="Rhea" id="RHEA:14109"/>
        <dbReference type="ChEBI" id="CHEBI:15378"/>
        <dbReference type="ChEBI" id="CHEBI:17388"/>
        <dbReference type="ChEBI" id="CHEBI:57783"/>
        <dbReference type="ChEBI" id="CHEBI:58349"/>
        <dbReference type="ChEBI" id="CHEBI:60039"/>
        <dbReference type="EC" id="1.5.1.2"/>
    </reaction>
</comment>
<gene>
    <name evidence="4" type="primary">proC</name>
    <name evidence="9" type="ordered locus">Ftrac_3541</name>
</gene>
<dbReference type="NCBIfam" id="TIGR00112">
    <property type="entry name" value="proC"/>
    <property type="match status" value="1"/>
</dbReference>
<feature type="binding site" evidence="6">
    <location>
        <begin position="30"/>
        <end position="35"/>
    </location>
    <ligand>
        <name>NADP(+)</name>
        <dbReference type="ChEBI" id="CHEBI:58349"/>
    </ligand>
</feature>
<dbReference type="EC" id="1.5.1.2" evidence="4 5"/>
<dbReference type="eggNOG" id="COG0345">
    <property type="taxonomic scope" value="Bacteria"/>
</dbReference>
<feature type="domain" description="Pyrroline-5-carboxylate reductase catalytic N-terminal" evidence="7">
    <location>
        <begin position="26"/>
        <end position="121"/>
    </location>
</feature>
<dbReference type="Pfam" id="PF03807">
    <property type="entry name" value="F420_oxidored"/>
    <property type="match status" value="1"/>
</dbReference>
<evidence type="ECO:0000256" key="1">
    <source>
        <dbReference type="ARBA" id="ARBA00005525"/>
    </source>
</evidence>
<evidence type="ECO:0000256" key="3">
    <source>
        <dbReference type="ARBA" id="ARBA00023002"/>
    </source>
</evidence>
<dbReference type="PIRSF" id="PIRSF000193">
    <property type="entry name" value="Pyrrol-5-carb_rd"/>
    <property type="match status" value="1"/>
</dbReference>
<dbReference type="InterPro" id="IPR028939">
    <property type="entry name" value="P5C_Rdtase_cat_N"/>
</dbReference>
<evidence type="ECO:0000256" key="4">
    <source>
        <dbReference type="HAMAP-Rule" id="MF_01925"/>
    </source>
</evidence>
<comment type="catalytic activity">
    <reaction evidence="4">
        <text>L-proline + NAD(+) = (S)-1-pyrroline-5-carboxylate + NADH + 2 H(+)</text>
        <dbReference type="Rhea" id="RHEA:14105"/>
        <dbReference type="ChEBI" id="CHEBI:15378"/>
        <dbReference type="ChEBI" id="CHEBI:17388"/>
        <dbReference type="ChEBI" id="CHEBI:57540"/>
        <dbReference type="ChEBI" id="CHEBI:57945"/>
        <dbReference type="ChEBI" id="CHEBI:60039"/>
        <dbReference type="EC" id="1.5.1.2"/>
    </reaction>
</comment>
<comment type="subcellular location">
    <subcellularLocation>
        <location evidence="4">Cytoplasm</location>
    </subcellularLocation>
</comment>
<dbReference type="InterPro" id="IPR036291">
    <property type="entry name" value="NAD(P)-bd_dom_sf"/>
</dbReference>
<dbReference type="STRING" id="643867.Ftrac_3541"/>
<evidence type="ECO:0000313" key="9">
    <source>
        <dbReference type="EMBL" id="ADR23511.1"/>
    </source>
</evidence>
<dbReference type="SUPFAM" id="SSF51735">
    <property type="entry name" value="NAD(P)-binding Rossmann-fold domains"/>
    <property type="match status" value="1"/>
</dbReference>
<dbReference type="FunFam" id="1.10.3730.10:FF:000001">
    <property type="entry name" value="Pyrroline-5-carboxylate reductase"/>
    <property type="match status" value="1"/>
</dbReference>
<reference evidence="9 10" key="1">
    <citation type="journal article" date="2011" name="Stand. Genomic Sci.">
        <title>Complete genome sequence of Marivirga tractuosa type strain (H-43).</title>
        <authorList>
            <person name="Pagani I."/>
            <person name="Chertkov O."/>
            <person name="Lapidus A."/>
            <person name="Lucas S."/>
            <person name="Del Rio T.G."/>
            <person name="Tice H."/>
            <person name="Copeland A."/>
            <person name="Cheng J.F."/>
            <person name="Nolan M."/>
            <person name="Saunders E."/>
            <person name="Pitluck S."/>
            <person name="Held B."/>
            <person name="Goodwin L."/>
            <person name="Liolios K."/>
            <person name="Ovchinikova G."/>
            <person name="Ivanova N."/>
            <person name="Mavromatis K."/>
            <person name="Pati A."/>
            <person name="Chen A."/>
            <person name="Palaniappan K."/>
            <person name="Land M."/>
            <person name="Hauser L."/>
            <person name="Jeffries C.D."/>
            <person name="Detter J.C."/>
            <person name="Han C."/>
            <person name="Tapia R."/>
            <person name="Ngatchou-Djao O.D."/>
            <person name="Rohde M."/>
            <person name="Goker M."/>
            <person name="Spring S."/>
            <person name="Sikorski J."/>
            <person name="Woyke T."/>
            <person name="Bristow J."/>
            <person name="Eisen J.A."/>
            <person name="Markowitz V."/>
            <person name="Hugenholtz P."/>
            <person name="Klenk H.P."/>
            <person name="Kyrpides N.C."/>
        </authorList>
    </citation>
    <scope>NUCLEOTIDE SEQUENCE [LARGE SCALE GENOMIC DNA]</scope>
    <source>
        <strain evidence="10">ATCC 23168 / DSM 4126 / NBRC 15989 / NCIMB 1408 / VKM B-1430 / H-43</strain>
    </source>
</reference>
<dbReference type="AlphaFoldDB" id="E4TNC3"/>
<evidence type="ECO:0000256" key="2">
    <source>
        <dbReference type="ARBA" id="ARBA00022857"/>
    </source>
</evidence>
<keyword evidence="4" id="KW-0963">Cytoplasm</keyword>
<dbReference type="GO" id="GO:0005737">
    <property type="term" value="C:cytoplasm"/>
    <property type="evidence" value="ECO:0007669"/>
    <property type="project" value="UniProtKB-SubCell"/>
</dbReference>
<dbReference type="PANTHER" id="PTHR11645:SF0">
    <property type="entry name" value="PYRROLINE-5-CARBOXYLATE REDUCTASE 3"/>
    <property type="match status" value="1"/>
</dbReference>
<feature type="domain" description="Pyrroline-5-carboxylate reductase dimerisation" evidence="8">
    <location>
        <begin position="184"/>
        <end position="288"/>
    </location>
</feature>
<keyword evidence="4" id="KW-0641">Proline biosynthesis</keyword>
<dbReference type="GO" id="GO:0004735">
    <property type="term" value="F:pyrroline-5-carboxylate reductase activity"/>
    <property type="evidence" value="ECO:0007669"/>
    <property type="project" value="UniProtKB-UniRule"/>
</dbReference>
<dbReference type="GO" id="GO:0055129">
    <property type="term" value="P:L-proline biosynthetic process"/>
    <property type="evidence" value="ECO:0007669"/>
    <property type="project" value="UniProtKB-UniRule"/>
</dbReference>
<evidence type="ECO:0000256" key="6">
    <source>
        <dbReference type="PIRSR" id="PIRSR000193-1"/>
    </source>
</evidence>
<organism evidence="9 10">
    <name type="scientific">Marivirga tractuosa (strain ATCC 23168 / DSM 4126 / NBRC 15989 / NCIMB 1408 / VKM B-1430 / H-43)</name>
    <name type="common">Microscilla tractuosa</name>
    <name type="synonym">Flexibacter tractuosus</name>
    <dbReference type="NCBI Taxonomy" id="643867"/>
    <lineage>
        <taxon>Bacteria</taxon>
        <taxon>Pseudomonadati</taxon>
        <taxon>Bacteroidota</taxon>
        <taxon>Cytophagia</taxon>
        <taxon>Cytophagales</taxon>
        <taxon>Marivirgaceae</taxon>
        <taxon>Marivirga</taxon>
    </lineage>
</organism>
<name>E4TNC3_MARTH</name>
<evidence type="ECO:0000256" key="5">
    <source>
        <dbReference type="NCBIfam" id="TIGR00112"/>
    </source>
</evidence>
<evidence type="ECO:0000259" key="8">
    <source>
        <dbReference type="Pfam" id="PF14748"/>
    </source>
</evidence>
<dbReference type="EMBL" id="CP002349">
    <property type="protein sequence ID" value="ADR23511.1"/>
    <property type="molecule type" value="Genomic_DNA"/>
</dbReference>
<dbReference type="InterPro" id="IPR008927">
    <property type="entry name" value="6-PGluconate_DH-like_C_sf"/>
</dbReference>
<comment type="function">
    <text evidence="4">Catalyzes the reduction of 1-pyrroline-5-carboxylate (PCA) to L-proline.</text>
</comment>
<accession>E4TNC3</accession>
<evidence type="ECO:0000259" key="7">
    <source>
        <dbReference type="Pfam" id="PF03807"/>
    </source>
</evidence>
<proteinExistence type="inferred from homology"/>
<keyword evidence="10" id="KW-1185">Reference proteome</keyword>
<dbReference type="KEGG" id="mtt:Ftrac_3541"/>
<feature type="binding site" evidence="6">
    <location>
        <begin position="92"/>
        <end position="95"/>
    </location>
    <ligand>
        <name>NADP(+)</name>
        <dbReference type="ChEBI" id="CHEBI:58349"/>
    </ligand>
</feature>
<comment type="pathway">
    <text evidence="4">Amino-acid biosynthesis; L-proline biosynthesis; L-proline from L-glutamate 5-semialdehyde: step 1/1.</text>
</comment>
<dbReference type="Proteomes" id="UP000008720">
    <property type="component" value="Chromosome"/>
</dbReference>
<protein>
    <recommendedName>
        <fullName evidence="4 5">Pyrroline-5-carboxylate reductase</fullName>
        <shortName evidence="4">P5C reductase</shortName>
        <shortName evidence="4">P5CR</shortName>
        <ecNumber evidence="4 5">1.5.1.2</ecNumber>
    </recommendedName>
    <alternativeName>
        <fullName evidence="4">PCA reductase</fullName>
    </alternativeName>
</protein>
<dbReference type="PANTHER" id="PTHR11645">
    <property type="entry name" value="PYRROLINE-5-CARBOXYLATE REDUCTASE"/>
    <property type="match status" value="1"/>
</dbReference>
<dbReference type="SUPFAM" id="SSF48179">
    <property type="entry name" value="6-phosphogluconate dehydrogenase C-terminal domain-like"/>
    <property type="match status" value="1"/>
</dbReference>
<sequence length="292" mass="31720">MHNACIGRGTIGINSLYLINKNLLMKVLVIGAGNMGLAYAKALVKSEFLSNHNLMISDTSAEKTEELKKISRFDVFTNLSDCLPKADIIFIAVKPYHTDELFEELKPMMSPDQIVISIMAGVTIQSMKDGLGITKVVRAMPNLPAQVGKGLTSFTASDEVSRLELSTVENLLDTTGRSVRLDTENDVDASTGISGSGPAYVFYFMHSMMEAAKKMGFSVHDSKVLVGTTFEGAVELFNKSDLSPEGWMKRVASKGGTTRAALDSMEDNNIKQLIEDAAYAAFNRAVELGKES</sequence>
<comment type="similarity">
    <text evidence="1 4">Belongs to the pyrroline-5-carboxylate reductase family.</text>
</comment>
<keyword evidence="2 4" id="KW-0521">NADP</keyword>
<dbReference type="Pfam" id="PF14748">
    <property type="entry name" value="P5CR_dimer"/>
    <property type="match status" value="1"/>
</dbReference>
<dbReference type="Gene3D" id="1.10.3730.10">
    <property type="entry name" value="ProC C-terminal domain-like"/>
    <property type="match status" value="1"/>
</dbReference>
<dbReference type="HAMAP" id="MF_01925">
    <property type="entry name" value="P5C_reductase"/>
    <property type="match status" value="1"/>
</dbReference>
<evidence type="ECO:0000313" key="10">
    <source>
        <dbReference type="Proteomes" id="UP000008720"/>
    </source>
</evidence>
<dbReference type="InterPro" id="IPR000304">
    <property type="entry name" value="Pyrroline-COOH_reductase"/>
</dbReference>
<keyword evidence="4" id="KW-0028">Amino-acid biosynthesis</keyword>